<gene>
    <name evidence="2" type="ORF">PECUL_23A058139</name>
</gene>
<evidence type="ECO:0000313" key="3">
    <source>
        <dbReference type="Proteomes" id="UP001295444"/>
    </source>
</evidence>
<evidence type="ECO:0000256" key="1">
    <source>
        <dbReference type="SAM" id="MobiDB-lite"/>
    </source>
</evidence>
<dbReference type="EMBL" id="OW240919">
    <property type="protein sequence ID" value="CAH2311151.1"/>
    <property type="molecule type" value="Genomic_DNA"/>
</dbReference>
<sequence length="102" mass="10973">MADSTTVQSQVHGAPHQFQDNTEKCIQPEPSGSLHPIAPPQRHNRAQEPQVLPTRAPQTTRYMVLLRAACTACTSQDGARHEAQGGRGAPGLIQTERALPGD</sequence>
<dbReference type="AlphaFoldDB" id="A0AAD1SVE3"/>
<proteinExistence type="predicted"/>
<organism evidence="2 3">
    <name type="scientific">Pelobates cultripes</name>
    <name type="common">Western spadefoot toad</name>
    <dbReference type="NCBI Taxonomy" id="61616"/>
    <lineage>
        <taxon>Eukaryota</taxon>
        <taxon>Metazoa</taxon>
        <taxon>Chordata</taxon>
        <taxon>Craniata</taxon>
        <taxon>Vertebrata</taxon>
        <taxon>Euteleostomi</taxon>
        <taxon>Amphibia</taxon>
        <taxon>Batrachia</taxon>
        <taxon>Anura</taxon>
        <taxon>Pelobatoidea</taxon>
        <taxon>Pelobatidae</taxon>
        <taxon>Pelobates</taxon>
    </lineage>
</organism>
<accession>A0AAD1SVE3</accession>
<feature type="region of interest" description="Disordered" evidence="1">
    <location>
        <begin position="79"/>
        <end position="102"/>
    </location>
</feature>
<feature type="compositionally biased region" description="Polar residues" evidence="1">
    <location>
        <begin position="1"/>
        <end position="11"/>
    </location>
</feature>
<reference evidence="2" key="1">
    <citation type="submission" date="2022-03" db="EMBL/GenBank/DDBJ databases">
        <authorList>
            <person name="Alioto T."/>
            <person name="Alioto T."/>
            <person name="Gomez Garrido J."/>
        </authorList>
    </citation>
    <scope>NUCLEOTIDE SEQUENCE</scope>
</reference>
<dbReference type="Proteomes" id="UP001295444">
    <property type="component" value="Chromosome 08"/>
</dbReference>
<name>A0AAD1SVE3_PELCU</name>
<evidence type="ECO:0000313" key="2">
    <source>
        <dbReference type="EMBL" id="CAH2311151.1"/>
    </source>
</evidence>
<keyword evidence="3" id="KW-1185">Reference proteome</keyword>
<feature type="region of interest" description="Disordered" evidence="1">
    <location>
        <begin position="1"/>
        <end position="57"/>
    </location>
</feature>
<protein>
    <submittedName>
        <fullName evidence="2">Uncharacterized protein</fullName>
    </submittedName>
</protein>